<evidence type="ECO:0000256" key="1">
    <source>
        <dbReference type="ARBA" id="ARBA00022679"/>
    </source>
</evidence>
<dbReference type="Proteomes" id="UP000733379">
    <property type="component" value="Unassembled WGS sequence"/>
</dbReference>
<dbReference type="PANTHER" id="PTHR31544:SF2">
    <property type="entry name" value="AIG2-LIKE PROTEIN D"/>
    <property type="match status" value="1"/>
</dbReference>
<comment type="caution">
    <text evidence="4">The sequence shown here is derived from an EMBL/GenBank/DDBJ whole genome shotgun (WGS) entry which is preliminary data.</text>
</comment>
<dbReference type="SUPFAM" id="SSF110857">
    <property type="entry name" value="Gamma-glutamyl cyclotransferase-like"/>
    <property type="match status" value="1"/>
</dbReference>
<keyword evidence="5" id="KW-1185">Reference proteome</keyword>
<dbReference type="InterPro" id="IPR013024">
    <property type="entry name" value="GGCT-like"/>
</dbReference>
<dbReference type="RefSeq" id="WP_215921871.1">
    <property type="nucleotide sequence ID" value="NZ_JAHKNI010000012.1"/>
</dbReference>
<evidence type="ECO:0000256" key="2">
    <source>
        <dbReference type="ARBA" id="ARBA00030602"/>
    </source>
</evidence>
<accession>A0ABS6B8U9</accession>
<sequence>MTGGTARRSSGARPDAAVPVFTGRLSSLPQRADQLFVYGTLQFGPVLEALLGRLPDTEFAVARDRRVAVLPQRVYPGLVAEPGRMAGGLLLRGLTPAEWAIIDAFEDEEYGVRSIQLVGREEPVPSFVWTAVVSEADWLPEVFAADQLPGYIALCARWRAEQD</sequence>
<feature type="domain" description="Gamma-glutamylcyclotransferase AIG2-like" evidence="3">
    <location>
        <begin position="35"/>
        <end position="131"/>
    </location>
</feature>
<proteinExistence type="predicted"/>
<name>A0ABS6B8U9_9NOCA</name>
<dbReference type="Gene3D" id="3.10.490.10">
    <property type="entry name" value="Gamma-glutamyl cyclotransferase-like"/>
    <property type="match status" value="1"/>
</dbReference>
<dbReference type="EMBL" id="JAHKNI010000012">
    <property type="protein sequence ID" value="MBU3065830.1"/>
    <property type="molecule type" value="Genomic_DNA"/>
</dbReference>
<dbReference type="InterPro" id="IPR009288">
    <property type="entry name" value="AIG2-like_dom"/>
</dbReference>
<dbReference type="PANTHER" id="PTHR31544">
    <property type="entry name" value="AIG2-LIKE PROTEIN D"/>
    <property type="match status" value="1"/>
</dbReference>
<evidence type="ECO:0000259" key="3">
    <source>
        <dbReference type="Pfam" id="PF06094"/>
    </source>
</evidence>
<dbReference type="Pfam" id="PF06094">
    <property type="entry name" value="GGACT"/>
    <property type="match status" value="1"/>
</dbReference>
<gene>
    <name evidence="4" type="ORF">KO481_30440</name>
</gene>
<dbReference type="InterPro" id="IPR036568">
    <property type="entry name" value="GGCT-like_sf"/>
</dbReference>
<evidence type="ECO:0000313" key="5">
    <source>
        <dbReference type="Proteomes" id="UP000733379"/>
    </source>
</evidence>
<dbReference type="InterPro" id="IPR045038">
    <property type="entry name" value="AIG2-like"/>
</dbReference>
<dbReference type="CDD" id="cd06661">
    <property type="entry name" value="GGCT_like"/>
    <property type="match status" value="1"/>
</dbReference>
<protein>
    <recommendedName>
        <fullName evidence="2">Putative gamma-glutamylcyclotransferase</fullName>
    </recommendedName>
</protein>
<reference evidence="4 5" key="1">
    <citation type="submission" date="2021-06" db="EMBL/GenBank/DDBJ databases">
        <title>Actinomycetes sequencing.</title>
        <authorList>
            <person name="Shan Q."/>
        </authorList>
    </citation>
    <scope>NUCLEOTIDE SEQUENCE [LARGE SCALE GENOMIC DNA]</scope>
    <source>
        <strain evidence="4 5">NEAU-G5</strain>
    </source>
</reference>
<evidence type="ECO:0000313" key="4">
    <source>
        <dbReference type="EMBL" id="MBU3065830.1"/>
    </source>
</evidence>
<organism evidence="4 5">
    <name type="scientific">Nocardia albiluteola</name>
    <dbReference type="NCBI Taxonomy" id="2842303"/>
    <lineage>
        <taxon>Bacteria</taxon>
        <taxon>Bacillati</taxon>
        <taxon>Actinomycetota</taxon>
        <taxon>Actinomycetes</taxon>
        <taxon>Mycobacteriales</taxon>
        <taxon>Nocardiaceae</taxon>
        <taxon>Nocardia</taxon>
    </lineage>
</organism>
<keyword evidence="1" id="KW-0808">Transferase</keyword>